<gene>
    <name evidence="3" type="ORF">SAMN05421781_0061</name>
</gene>
<dbReference type="Pfam" id="PF03009">
    <property type="entry name" value="GDPD"/>
    <property type="match status" value="1"/>
</dbReference>
<dbReference type="EMBL" id="FNNC01000001">
    <property type="protein sequence ID" value="SDW00367.1"/>
    <property type="molecule type" value="Genomic_DNA"/>
</dbReference>
<dbReference type="AlphaFoldDB" id="A0A1H2PZU3"/>
<dbReference type="PROSITE" id="PS51704">
    <property type="entry name" value="GP_PDE"/>
    <property type="match status" value="1"/>
</dbReference>
<dbReference type="Gene3D" id="3.20.20.190">
    <property type="entry name" value="Phosphatidylinositol (PI) phosphodiesterase"/>
    <property type="match status" value="1"/>
</dbReference>
<feature type="compositionally biased region" description="Polar residues" evidence="1">
    <location>
        <begin position="261"/>
        <end position="272"/>
    </location>
</feature>
<sequence length="272" mass="30574">MTSIIAHRGASDRRPENTMSAFRQAVTDGADAIETDVQLSKDGVPVLIHDTLLKRTTGASGSVHEYTYRELQDLSAGAWMHKRYRKEKIVSLERLLQETSTEETKLVLELKNSNIAHKGLEEAVINLLNDYEKIQSATVSSFNHRSMAYTRELSEEVNIAILYAVHLYRPCEYAKIVGATELHPHYRTIDKSWIDDAINAELEVIPYTIDKKSGWKKAIDAGVTGIITNKPKALQQYLHPPEQAPPEEPEPTEQTEPSKLSAPSNQKEPSKE</sequence>
<accession>A0A1H2PZU3</accession>
<dbReference type="PANTHER" id="PTHR46211">
    <property type="entry name" value="GLYCEROPHOSPHORYL DIESTER PHOSPHODIESTERASE"/>
    <property type="match status" value="1"/>
</dbReference>
<dbReference type="SUPFAM" id="SSF51695">
    <property type="entry name" value="PLC-like phosphodiesterases"/>
    <property type="match status" value="1"/>
</dbReference>
<proteinExistence type="predicted"/>
<evidence type="ECO:0000313" key="3">
    <source>
        <dbReference type="EMBL" id="SDW00367.1"/>
    </source>
</evidence>
<organism evidence="3 4">
    <name type="scientific">Marinococcus luteus</name>
    <dbReference type="NCBI Taxonomy" id="1122204"/>
    <lineage>
        <taxon>Bacteria</taxon>
        <taxon>Bacillati</taxon>
        <taxon>Bacillota</taxon>
        <taxon>Bacilli</taxon>
        <taxon>Bacillales</taxon>
        <taxon>Bacillaceae</taxon>
        <taxon>Marinococcus</taxon>
    </lineage>
</organism>
<dbReference type="InterPro" id="IPR017946">
    <property type="entry name" value="PLC-like_Pdiesterase_TIM-brl"/>
</dbReference>
<dbReference type="GO" id="GO:0006629">
    <property type="term" value="P:lipid metabolic process"/>
    <property type="evidence" value="ECO:0007669"/>
    <property type="project" value="InterPro"/>
</dbReference>
<dbReference type="Proteomes" id="UP000199488">
    <property type="component" value="Unassembled WGS sequence"/>
</dbReference>
<dbReference type="RefSeq" id="WP_091610034.1">
    <property type="nucleotide sequence ID" value="NZ_FNNC01000001.1"/>
</dbReference>
<name>A0A1H2PZU3_9BACI</name>
<evidence type="ECO:0000313" key="4">
    <source>
        <dbReference type="Proteomes" id="UP000199488"/>
    </source>
</evidence>
<reference evidence="3 4" key="1">
    <citation type="submission" date="2016-10" db="EMBL/GenBank/DDBJ databases">
        <authorList>
            <person name="de Groot N.N."/>
        </authorList>
    </citation>
    <scope>NUCLEOTIDE SEQUENCE [LARGE SCALE GENOMIC DNA]</scope>
    <source>
        <strain evidence="3 4">DSM 23126</strain>
    </source>
</reference>
<evidence type="ECO:0000259" key="2">
    <source>
        <dbReference type="PROSITE" id="PS51704"/>
    </source>
</evidence>
<feature type="region of interest" description="Disordered" evidence="1">
    <location>
        <begin position="232"/>
        <end position="272"/>
    </location>
</feature>
<feature type="domain" description="GP-PDE" evidence="2">
    <location>
        <begin position="2"/>
        <end position="238"/>
    </location>
</feature>
<protein>
    <submittedName>
        <fullName evidence="3">Glycerophosphoryl diester phosphodiesterase</fullName>
    </submittedName>
</protein>
<keyword evidence="4" id="KW-1185">Reference proteome</keyword>
<dbReference type="STRING" id="1122204.SAMN05421781_0061"/>
<dbReference type="OrthoDB" id="384721at2"/>
<dbReference type="GO" id="GO:0008081">
    <property type="term" value="F:phosphoric diester hydrolase activity"/>
    <property type="evidence" value="ECO:0007669"/>
    <property type="project" value="InterPro"/>
</dbReference>
<dbReference type="InterPro" id="IPR030395">
    <property type="entry name" value="GP_PDE_dom"/>
</dbReference>
<dbReference type="PANTHER" id="PTHR46211:SF1">
    <property type="entry name" value="GLYCEROPHOSPHODIESTER PHOSPHODIESTERASE, CYTOPLASMIC"/>
    <property type="match status" value="1"/>
</dbReference>
<evidence type="ECO:0000256" key="1">
    <source>
        <dbReference type="SAM" id="MobiDB-lite"/>
    </source>
</evidence>